<evidence type="ECO:0000313" key="3">
    <source>
        <dbReference type="Proteomes" id="UP000604825"/>
    </source>
</evidence>
<dbReference type="Proteomes" id="UP000604825">
    <property type="component" value="Unassembled WGS sequence"/>
</dbReference>
<evidence type="ECO:0000256" key="1">
    <source>
        <dbReference type="SAM" id="MobiDB-lite"/>
    </source>
</evidence>
<protein>
    <submittedName>
        <fullName evidence="2">Uncharacterized protein</fullName>
    </submittedName>
</protein>
<feature type="region of interest" description="Disordered" evidence="1">
    <location>
        <begin position="65"/>
        <end position="91"/>
    </location>
</feature>
<organism evidence="2 3">
    <name type="scientific">Miscanthus lutarioriparius</name>
    <dbReference type="NCBI Taxonomy" id="422564"/>
    <lineage>
        <taxon>Eukaryota</taxon>
        <taxon>Viridiplantae</taxon>
        <taxon>Streptophyta</taxon>
        <taxon>Embryophyta</taxon>
        <taxon>Tracheophyta</taxon>
        <taxon>Spermatophyta</taxon>
        <taxon>Magnoliopsida</taxon>
        <taxon>Liliopsida</taxon>
        <taxon>Poales</taxon>
        <taxon>Poaceae</taxon>
        <taxon>PACMAD clade</taxon>
        <taxon>Panicoideae</taxon>
        <taxon>Andropogonodae</taxon>
        <taxon>Andropogoneae</taxon>
        <taxon>Saccharinae</taxon>
        <taxon>Miscanthus</taxon>
    </lineage>
</organism>
<accession>A0A811R965</accession>
<dbReference type="AlphaFoldDB" id="A0A811R965"/>
<proteinExistence type="predicted"/>
<comment type="caution">
    <text evidence="2">The sequence shown here is derived from an EMBL/GenBank/DDBJ whole genome shotgun (WGS) entry which is preliminary data.</text>
</comment>
<name>A0A811R965_9POAL</name>
<feature type="region of interest" description="Disordered" evidence="1">
    <location>
        <begin position="1"/>
        <end position="36"/>
    </location>
</feature>
<sequence>MGRHPGQADEHLVLESSGGRPGLAPPALPDLEEGCPDRNRTAQKVLQIVARVELDEEVLRRIATDGERDRDRGAAATDQGHKRQRRERASSARLDPVLRAVAVEVALPEGAVCLDVASVEAVEAEPHTRAGSTGRRGLGGARLRQRRRLWTRVKPSFSIGVAAATPHLGNLGTTS</sequence>
<evidence type="ECO:0000313" key="2">
    <source>
        <dbReference type="EMBL" id="CAD6266697.1"/>
    </source>
</evidence>
<feature type="compositionally biased region" description="Basic and acidic residues" evidence="1">
    <location>
        <begin position="1"/>
        <end position="13"/>
    </location>
</feature>
<reference evidence="2" key="1">
    <citation type="submission" date="2020-10" db="EMBL/GenBank/DDBJ databases">
        <authorList>
            <person name="Han B."/>
            <person name="Lu T."/>
            <person name="Zhao Q."/>
            <person name="Huang X."/>
            <person name="Zhao Y."/>
        </authorList>
    </citation>
    <scope>NUCLEOTIDE SEQUENCE</scope>
</reference>
<keyword evidence="3" id="KW-1185">Reference proteome</keyword>
<gene>
    <name evidence="2" type="ORF">NCGR_LOCUS50002</name>
</gene>
<dbReference type="EMBL" id="CAJGYO010000014">
    <property type="protein sequence ID" value="CAD6266697.1"/>
    <property type="molecule type" value="Genomic_DNA"/>
</dbReference>